<evidence type="ECO:0000256" key="4">
    <source>
        <dbReference type="ARBA" id="ARBA00022989"/>
    </source>
</evidence>
<dbReference type="AlphaFoldDB" id="A0A381UL97"/>
<dbReference type="PANTHER" id="PTHR28259:SF1">
    <property type="entry name" value="FLUORIDE EXPORT PROTEIN 1-RELATED"/>
    <property type="match status" value="1"/>
</dbReference>
<reference evidence="9" key="1">
    <citation type="submission" date="2018-05" db="EMBL/GenBank/DDBJ databases">
        <authorList>
            <person name="Lanie J.A."/>
            <person name="Ng W.-L."/>
            <person name="Kazmierczak K.M."/>
            <person name="Andrzejewski T.M."/>
            <person name="Davidsen T.M."/>
            <person name="Wayne K.J."/>
            <person name="Tettelin H."/>
            <person name="Glass J.I."/>
            <person name="Rusch D."/>
            <person name="Podicherti R."/>
            <person name="Tsui H.-C.T."/>
            <person name="Winkler M.E."/>
        </authorList>
    </citation>
    <scope>NUCLEOTIDE SEQUENCE</scope>
</reference>
<keyword evidence="4 8" id="KW-1133">Transmembrane helix</keyword>
<keyword evidence="5 8" id="KW-0472">Membrane</keyword>
<feature type="transmembrane region" description="Helical" evidence="8">
    <location>
        <begin position="31"/>
        <end position="50"/>
    </location>
</feature>
<comment type="subcellular location">
    <subcellularLocation>
        <location evidence="1">Cell membrane</location>
        <topology evidence="1">Multi-pass membrane protein</topology>
    </subcellularLocation>
</comment>
<dbReference type="GO" id="GO:1903425">
    <property type="term" value="F:fluoride transmembrane transporter activity"/>
    <property type="evidence" value="ECO:0007669"/>
    <property type="project" value="TreeGrafter"/>
</dbReference>
<dbReference type="EMBL" id="UINC01006441">
    <property type="protein sequence ID" value="SVA27553.1"/>
    <property type="molecule type" value="Genomic_DNA"/>
</dbReference>
<protein>
    <recommendedName>
        <fullName evidence="10">Fluoride ion transporter CrcB</fullName>
    </recommendedName>
</protein>
<name>A0A381UL97_9ZZZZ</name>
<feature type="transmembrane region" description="Helical" evidence="8">
    <location>
        <begin position="57"/>
        <end position="75"/>
    </location>
</feature>
<evidence type="ECO:0000256" key="6">
    <source>
        <dbReference type="ARBA" id="ARBA00035120"/>
    </source>
</evidence>
<accession>A0A381UL97</accession>
<feature type="transmembrane region" description="Helical" evidence="8">
    <location>
        <begin position="95"/>
        <end position="113"/>
    </location>
</feature>
<proteinExistence type="inferred from homology"/>
<evidence type="ECO:0000256" key="1">
    <source>
        <dbReference type="ARBA" id="ARBA00004651"/>
    </source>
</evidence>
<sequence length="120" mass="12521">MVALGGALGSVGRYGIGLALARFSAFPVGTLLANVLGSLVIGLCAGLFDAEQRSRPTGLFLMVGFCGGFTTFSAFSLQTFELLEQQAWLKAGGNVMLSIVLCLLGTWLGFLLGQSLRKTA</sequence>
<dbReference type="GO" id="GO:0005886">
    <property type="term" value="C:plasma membrane"/>
    <property type="evidence" value="ECO:0007669"/>
    <property type="project" value="UniProtKB-SubCell"/>
</dbReference>
<keyword evidence="2" id="KW-1003">Cell membrane</keyword>
<gene>
    <name evidence="9" type="ORF">METZ01_LOCUS80407</name>
</gene>
<dbReference type="HAMAP" id="MF_00454">
    <property type="entry name" value="FluC"/>
    <property type="match status" value="1"/>
</dbReference>
<evidence type="ECO:0000256" key="3">
    <source>
        <dbReference type="ARBA" id="ARBA00022692"/>
    </source>
</evidence>
<comment type="catalytic activity">
    <reaction evidence="7">
        <text>fluoride(in) = fluoride(out)</text>
        <dbReference type="Rhea" id="RHEA:76159"/>
        <dbReference type="ChEBI" id="CHEBI:17051"/>
    </reaction>
    <physiologicalReaction direction="left-to-right" evidence="7">
        <dbReference type="Rhea" id="RHEA:76160"/>
    </physiologicalReaction>
</comment>
<evidence type="ECO:0000256" key="7">
    <source>
        <dbReference type="ARBA" id="ARBA00035585"/>
    </source>
</evidence>
<dbReference type="Pfam" id="PF02537">
    <property type="entry name" value="CRCB"/>
    <property type="match status" value="1"/>
</dbReference>
<dbReference type="NCBIfam" id="TIGR00494">
    <property type="entry name" value="crcB"/>
    <property type="match status" value="1"/>
</dbReference>
<evidence type="ECO:0000256" key="5">
    <source>
        <dbReference type="ARBA" id="ARBA00023136"/>
    </source>
</evidence>
<evidence type="ECO:0000256" key="2">
    <source>
        <dbReference type="ARBA" id="ARBA00022475"/>
    </source>
</evidence>
<evidence type="ECO:0008006" key="10">
    <source>
        <dbReference type="Google" id="ProtNLM"/>
    </source>
</evidence>
<dbReference type="PANTHER" id="PTHR28259">
    <property type="entry name" value="FLUORIDE EXPORT PROTEIN 1-RELATED"/>
    <property type="match status" value="1"/>
</dbReference>
<organism evidence="9">
    <name type="scientific">marine metagenome</name>
    <dbReference type="NCBI Taxonomy" id="408172"/>
    <lineage>
        <taxon>unclassified sequences</taxon>
        <taxon>metagenomes</taxon>
        <taxon>ecological metagenomes</taxon>
    </lineage>
</organism>
<evidence type="ECO:0000313" key="9">
    <source>
        <dbReference type="EMBL" id="SVA27553.1"/>
    </source>
</evidence>
<dbReference type="InterPro" id="IPR003691">
    <property type="entry name" value="FluC"/>
</dbReference>
<comment type="similarity">
    <text evidence="6">Belongs to the fluoride channel Fluc/FEX (TC 1.A.43) family.</text>
</comment>
<evidence type="ECO:0000256" key="8">
    <source>
        <dbReference type="SAM" id="Phobius"/>
    </source>
</evidence>
<keyword evidence="3 8" id="KW-0812">Transmembrane</keyword>